<dbReference type="Proteomes" id="UP001065174">
    <property type="component" value="Chromosome"/>
</dbReference>
<evidence type="ECO:0000313" key="2">
    <source>
        <dbReference type="EMBL" id="UXP33953.1"/>
    </source>
</evidence>
<keyword evidence="1" id="KW-0812">Transmembrane</keyword>
<proteinExistence type="predicted"/>
<accession>A0ABY6CWX3</accession>
<keyword evidence="3" id="KW-1185">Reference proteome</keyword>
<keyword evidence="1" id="KW-1133">Transmembrane helix</keyword>
<gene>
    <name evidence="2" type="ORF">N6H18_08345</name>
</gene>
<organism evidence="2 3">
    <name type="scientific">Reichenbachiella agarivorans</name>
    <dbReference type="NCBI Taxonomy" id="2979464"/>
    <lineage>
        <taxon>Bacteria</taxon>
        <taxon>Pseudomonadati</taxon>
        <taxon>Bacteroidota</taxon>
        <taxon>Cytophagia</taxon>
        <taxon>Cytophagales</taxon>
        <taxon>Reichenbachiellaceae</taxon>
        <taxon>Reichenbachiella</taxon>
    </lineage>
</organism>
<sequence>MKENKETFDSWLEAIKPTQKVEVPEHLFGDWMKAMEAKKAQTSLSLWQYAAAIAILLINLIGVYQYSKNQEQVASEASIVEEMASNYNWNSNDYYNY</sequence>
<feature type="transmembrane region" description="Helical" evidence="1">
    <location>
        <begin position="46"/>
        <end position="64"/>
    </location>
</feature>
<protein>
    <recommendedName>
        <fullName evidence="4">PH domain-containing protein</fullName>
    </recommendedName>
</protein>
<dbReference type="EMBL" id="CP106679">
    <property type="protein sequence ID" value="UXP33953.1"/>
    <property type="molecule type" value="Genomic_DNA"/>
</dbReference>
<reference evidence="2" key="1">
    <citation type="submission" date="2022-09" db="EMBL/GenBank/DDBJ databases">
        <title>Comparative genomics and taxonomic characterization of three novel marine species of genus Reichenbachiella exhibiting antioxidant and polysaccharide degradation activities.</title>
        <authorList>
            <person name="Muhammad N."/>
            <person name="Lee Y.-J."/>
            <person name="Ko J."/>
            <person name="Kim S.-G."/>
        </authorList>
    </citation>
    <scope>NUCLEOTIDE SEQUENCE</scope>
    <source>
        <strain evidence="2">BKB1-1</strain>
    </source>
</reference>
<evidence type="ECO:0008006" key="4">
    <source>
        <dbReference type="Google" id="ProtNLM"/>
    </source>
</evidence>
<keyword evidence="1" id="KW-0472">Membrane</keyword>
<dbReference type="RefSeq" id="WP_262311379.1">
    <property type="nucleotide sequence ID" value="NZ_CP106679.1"/>
</dbReference>
<name>A0ABY6CWX3_9BACT</name>
<evidence type="ECO:0000313" key="3">
    <source>
        <dbReference type="Proteomes" id="UP001065174"/>
    </source>
</evidence>
<evidence type="ECO:0000256" key="1">
    <source>
        <dbReference type="SAM" id="Phobius"/>
    </source>
</evidence>